<name>A0A1U7LKV6_NEOID</name>
<reference evidence="1 2" key="1">
    <citation type="submission" date="2016-04" db="EMBL/GenBank/DDBJ databases">
        <title>Evolutionary innovation and constraint leading to complex multicellularity in the Ascomycota.</title>
        <authorList>
            <person name="Cisse O."/>
            <person name="Nguyen A."/>
            <person name="Hewitt D.A."/>
            <person name="Jedd G."/>
            <person name="Stajich J.E."/>
        </authorList>
    </citation>
    <scope>NUCLEOTIDE SEQUENCE [LARGE SCALE GENOMIC DNA]</scope>
    <source>
        <strain evidence="1 2">DAH-3</strain>
    </source>
</reference>
<dbReference type="EMBL" id="LXFE01001950">
    <property type="protein sequence ID" value="OLL23290.1"/>
    <property type="molecule type" value="Genomic_DNA"/>
</dbReference>
<evidence type="ECO:0000313" key="1">
    <source>
        <dbReference type="EMBL" id="OLL23290.1"/>
    </source>
</evidence>
<dbReference type="Proteomes" id="UP000186594">
    <property type="component" value="Unassembled WGS sequence"/>
</dbReference>
<accession>A0A1U7LKV6</accession>
<protein>
    <submittedName>
        <fullName evidence="1">Uncharacterized protein</fullName>
    </submittedName>
</protein>
<evidence type="ECO:0000313" key="2">
    <source>
        <dbReference type="Proteomes" id="UP000186594"/>
    </source>
</evidence>
<organism evidence="1 2">
    <name type="scientific">Neolecta irregularis (strain DAH-3)</name>
    <dbReference type="NCBI Taxonomy" id="1198029"/>
    <lineage>
        <taxon>Eukaryota</taxon>
        <taxon>Fungi</taxon>
        <taxon>Dikarya</taxon>
        <taxon>Ascomycota</taxon>
        <taxon>Taphrinomycotina</taxon>
        <taxon>Neolectales</taxon>
        <taxon>Neolectaceae</taxon>
        <taxon>Neolecta</taxon>
    </lineage>
</organism>
<keyword evidence="2" id="KW-1185">Reference proteome</keyword>
<sequence length="97" mass="11039">MAYQPSDIMKAPSLNVTTDSKLQLAKPSTAETKQKEEFSLLLRQYCNFLSLLSQTNCMRSHWVCVSDDSLCKHMVTSFVHFEHFVASRPAQQVASIR</sequence>
<comment type="caution">
    <text evidence="1">The sequence shown here is derived from an EMBL/GenBank/DDBJ whole genome shotgun (WGS) entry which is preliminary data.</text>
</comment>
<gene>
    <name evidence="1" type="ORF">NEOLI_004878</name>
</gene>
<dbReference type="AlphaFoldDB" id="A0A1U7LKV6"/>
<proteinExistence type="predicted"/>